<sequence>SYLYDILDRKLGMYFNSWITWHYTQGMGRKKRGF</sequence>
<evidence type="ECO:0000313" key="2">
    <source>
        <dbReference type="Proteomes" id="UP000076962"/>
    </source>
</evidence>
<name>A0A176S4X9_9GAMM</name>
<reference evidence="1 2" key="1">
    <citation type="submission" date="2016-05" db="EMBL/GenBank/DDBJ databases">
        <title>Single-cell genome of chain-forming Candidatus Thiomargarita nelsonii and comparison to other large sulfur-oxidizing bacteria.</title>
        <authorList>
            <person name="Winkel M."/>
            <person name="Salman V."/>
            <person name="Woyke T."/>
            <person name="Schulz-Vogt H."/>
            <person name="Richter M."/>
            <person name="Flood B."/>
            <person name="Bailey J."/>
            <person name="Amann R."/>
            <person name="Mussmann M."/>
        </authorList>
    </citation>
    <scope>NUCLEOTIDE SEQUENCE [LARGE SCALE GENOMIC DNA]</scope>
    <source>
        <strain evidence="1 2">THI036</strain>
    </source>
</reference>
<dbReference type="EMBL" id="LUTY01000579">
    <property type="protein sequence ID" value="OAD23060.1"/>
    <property type="molecule type" value="Genomic_DNA"/>
</dbReference>
<dbReference type="Proteomes" id="UP000076962">
    <property type="component" value="Unassembled WGS sequence"/>
</dbReference>
<organism evidence="1 2">
    <name type="scientific">Candidatus Thiomargarita nelsonii</name>
    <dbReference type="NCBI Taxonomy" id="1003181"/>
    <lineage>
        <taxon>Bacteria</taxon>
        <taxon>Pseudomonadati</taxon>
        <taxon>Pseudomonadota</taxon>
        <taxon>Gammaproteobacteria</taxon>
        <taxon>Thiotrichales</taxon>
        <taxon>Thiotrichaceae</taxon>
        <taxon>Thiomargarita</taxon>
    </lineage>
</organism>
<gene>
    <name evidence="1" type="ORF">THIOM_001112</name>
</gene>
<feature type="non-terminal residue" evidence="1">
    <location>
        <position position="1"/>
    </location>
</feature>
<evidence type="ECO:0000313" key="1">
    <source>
        <dbReference type="EMBL" id="OAD23060.1"/>
    </source>
</evidence>
<dbReference type="AlphaFoldDB" id="A0A176S4X9"/>
<proteinExistence type="predicted"/>
<accession>A0A176S4X9</accession>
<protein>
    <submittedName>
        <fullName evidence="1">Uncharacterized protein</fullName>
    </submittedName>
</protein>
<keyword evidence="2" id="KW-1185">Reference proteome</keyword>
<comment type="caution">
    <text evidence="1">The sequence shown here is derived from an EMBL/GenBank/DDBJ whole genome shotgun (WGS) entry which is preliminary data.</text>
</comment>